<dbReference type="RefSeq" id="WP_306827917.1">
    <property type="nucleotide sequence ID" value="NZ_JAUSRA010000001.1"/>
</dbReference>
<dbReference type="InterPro" id="IPR050766">
    <property type="entry name" value="Bact_Lucif_Oxidored"/>
</dbReference>
<comment type="caution">
    <text evidence="4">The sequence shown here is derived from an EMBL/GenBank/DDBJ whole genome shotgun (WGS) entry which is preliminary data.</text>
</comment>
<dbReference type="PANTHER" id="PTHR30137">
    <property type="entry name" value="LUCIFERASE-LIKE MONOOXYGENASE"/>
    <property type="match status" value="1"/>
</dbReference>
<dbReference type="InterPro" id="IPR011251">
    <property type="entry name" value="Luciferase-like_dom"/>
</dbReference>
<sequence length="392" mass="43065">MYVGCFLGPTGRGPADDLPLIDFCHDMALAADRAGFALVNVGEQHFTGYEPYSSPFMMGATLARHLDQAWFGTTVVNLAYHNPISLAEHANLIDLLTHGKCFIGLSTGHLPFIASQWGVPATYNKDVALQRIDVALKAWAKEPDDPPLAWRTDLEEGVLAMRVMPVGYRREHPVIGFATNTDATIARAGTQGWPVALGRYNLEESARKTALYRAALDAAGHPEDVRTECLALSSVTKAIVVGRTDEEAWEIAERQLRGFMNFTYSVATRRRLEDTRSMKELWDDTVDGPVDIANSTFTAPEWIQASAFVGSPETIARQMLEYADAGIEGINARFVYGDFDAAEAWRGFNLFAEEVLPLVNARQIPAPGPDRIRPEHLGEAAGPATLAELFTR</sequence>
<keyword evidence="1" id="KW-0560">Oxidoreductase</keyword>
<dbReference type="EMBL" id="JAUSRA010000001">
    <property type="protein sequence ID" value="MDP9793025.1"/>
    <property type="molecule type" value="Genomic_DNA"/>
</dbReference>
<dbReference type="Gene3D" id="3.20.20.30">
    <property type="entry name" value="Luciferase-like domain"/>
    <property type="match status" value="1"/>
</dbReference>
<dbReference type="Pfam" id="PF00296">
    <property type="entry name" value="Bac_luciferase"/>
    <property type="match status" value="1"/>
</dbReference>
<evidence type="ECO:0000256" key="2">
    <source>
        <dbReference type="ARBA" id="ARBA00023033"/>
    </source>
</evidence>
<evidence type="ECO:0000259" key="3">
    <source>
        <dbReference type="Pfam" id="PF00296"/>
    </source>
</evidence>
<keyword evidence="2" id="KW-0503">Monooxygenase</keyword>
<dbReference type="Proteomes" id="UP001240984">
    <property type="component" value="Unassembled WGS sequence"/>
</dbReference>
<dbReference type="SUPFAM" id="SSF51679">
    <property type="entry name" value="Bacterial luciferase-like"/>
    <property type="match status" value="1"/>
</dbReference>
<evidence type="ECO:0000256" key="1">
    <source>
        <dbReference type="ARBA" id="ARBA00023002"/>
    </source>
</evidence>
<evidence type="ECO:0000313" key="5">
    <source>
        <dbReference type="Proteomes" id="UP001240984"/>
    </source>
</evidence>
<accession>A0ABT9MNM0</accession>
<name>A0ABT9MNM0_9ACTN</name>
<dbReference type="InterPro" id="IPR036661">
    <property type="entry name" value="Luciferase-like_sf"/>
</dbReference>
<feature type="domain" description="Luciferase-like" evidence="3">
    <location>
        <begin position="21"/>
        <end position="328"/>
    </location>
</feature>
<proteinExistence type="predicted"/>
<reference evidence="4 5" key="1">
    <citation type="submission" date="2023-07" db="EMBL/GenBank/DDBJ databases">
        <title>Sequencing the genomes of 1000 actinobacteria strains.</title>
        <authorList>
            <person name="Klenk H.-P."/>
        </authorList>
    </citation>
    <scope>NUCLEOTIDE SEQUENCE [LARGE SCALE GENOMIC DNA]</scope>
    <source>
        <strain evidence="4 5">DSM 44710</strain>
    </source>
</reference>
<dbReference type="PANTHER" id="PTHR30137:SF8">
    <property type="entry name" value="BLR5498 PROTEIN"/>
    <property type="match status" value="1"/>
</dbReference>
<gene>
    <name evidence="4" type="ORF">J2S43_001537</name>
</gene>
<evidence type="ECO:0000313" key="4">
    <source>
        <dbReference type="EMBL" id="MDP9793025.1"/>
    </source>
</evidence>
<keyword evidence="5" id="KW-1185">Reference proteome</keyword>
<protein>
    <submittedName>
        <fullName evidence="4">Alkanesulfonate monooxygenase SsuD/methylene tetrahydromethanopterin reductase-like flavin-dependent oxidoreductase (Luciferase family)</fullName>
    </submittedName>
</protein>
<organism evidence="4 5">
    <name type="scientific">Catenuloplanes nepalensis</name>
    <dbReference type="NCBI Taxonomy" id="587533"/>
    <lineage>
        <taxon>Bacteria</taxon>
        <taxon>Bacillati</taxon>
        <taxon>Actinomycetota</taxon>
        <taxon>Actinomycetes</taxon>
        <taxon>Micromonosporales</taxon>
        <taxon>Micromonosporaceae</taxon>
        <taxon>Catenuloplanes</taxon>
    </lineage>
</organism>